<proteinExistence type="predicted"/>
<accession>A0ABS6YC26</accession>
<comment type="caution">
    <text evidence="1">The sequence shown here is derived from an EMBL/GenBank/DDBJ whole genome shotgun (WGS) entry which is preliminary data.</text>
</comment>
<evidence type="ECO:0000313" key="1">
    <source>
        <dbReference type="EMBL" id="MBW4769115.1"/>
    </source>
</evidence>
<reference evidence="1 2" key="1">
    <citation type="submission" date="2021-07" db="EMBL/GenBank/DDBJ databases">
        <title>Genomic diversity and antimicrobial resistance of Prevotella spp. isolated from chronic lung disease airways.</title>
        <authorList>
            <person name="Webb K.A."/>
            <person name="Olagoke O.S."/>
            <person name="Baird T."/>
            <person name="Neill J."/>
            <person name="Pham A."/>
            <person name="Wells T.J."/>
            <person name="Ramsay K.A."/>
            <person name="Bell S.C."/>
            <person name="Sarovich D.S."/>
            <person name="Price E.P."/>
        </authorList>
    </citation>
    <scope>NUCLEOTIDE SEQUENCE [LARGE SCALE GENOMIC DNA]</scope>
    <source>
        <strain evidence="1 2">SCHI0011.S.12</strain>
    </source>
</reference>
<gene>
    <name evidence="1" type="ORF">KZO38_05000</name>
</gene>
<keyword evidence="2" id="KW-1185">Reference proteome</keyword>
<dbReference type="Proteomes" id="UP000788426">
    <property type="component" value="Unassembled WGS sequence"/>
</dbReference>
<dbReference type="Pfam" id="PF11013">
    <property type="entry name" value="DUF2851"/>
    <property type="match status" value="1"/>
</dbReference>
<sequence>MEQLLHYIWKHKLFSLSQLITTEGKNVEIIDQGRHNTDAGPDFFNAKIRIAGTEWVGNVEIHCKASEWFLHHHDTDERYDNVILHVCGEIDDIATTSKGRPIEQTILPIPAPIEACYQELMTPHNSPAPCYLHAANMPKIKQRAWLSALQTERLERKTKAIFERLDKCNKSWEQVFFVTLARNFGFGINNNAFEEWAFNVPLNVIDHHRDDLLQVEALFLGLAGLLDEGQMNDEQRQRVANDAYFARLKQEYNYLSHKFSLSCMRASHWKFLRLRPQNFPHLRIAQLASLYHLRQIGLRSMLESKDIASIQKLFYFETSSYWQHHYTFGTPSQKGSKQLSKGSIELIIINTIVPLLFAYGKYSNKAELCNTALDLWEQLEPEQNHIVTQWKKSGFCIESAADTQALIQLHNEYCATKDCLRCRFGFDFLRSCTATNNK</sequence>
<protein>
    <submittedName>
        <fullName evidence="1">DUF2851 family protein</fullName>
    </submittedName>
</protein>
<organism evidence="1 2">
    <name type="scientific">Hoylesella nanceiensis</name>
    <dbReference type="NCBI Taxonomy" id="425941"/>
    <lineage>
        <taxon>Bacteria</taxon>
        <taxon>Pseudomonadati</taxon>
        <taxon>Bacteroidota</taxon>
        <taxon>Bacteroidia</taxon>
        <taxon>Bacteroidales</taxon>
        <taxon>Prevotellaceae</taxon>
        <taxon>Hoylesella</taxon>
    </lineage>
</organism>
<name>A0ABS6YC26_9BACT</name>
<dbReference type="RefSeq" id="WP_219480664.1">
    <property type="nucleotide sequence ID" value="NZ_JAHXCT010000003.1"/>
</dbReference>
<dbReference type="EMBL" id="JAHXCT010000003">
    <property type="protein sequence ID" value="MBW4769115.1"/>
    <property type="molecule type" value="Genomic_DNA"/>
</dbReference>
<evidence type="ECO:0000313" key="2">
    <source>
        <dbReference type="Proteomes" id="UP000788426"/>
    </source>
</evidence>
<dbReference type="InterPro" id="IPR021272">
    <property type="entry name" value="DUF2851"/>
</dbReference>